<feature type="region of interest" description="Disordered" evidence="1">
    <location>
        <begin position="266"/>
        <end position="316"/>
    </location>
</feature>
<dbReference type="AlphaFoldDB" id="A0A8K1CKE6"/>
<dbReference type="Proteomes" id="UP000794436">
    <property type="component" value="Unassembled WGS sequence"/>
</dbReference>
<gene>
    <name evidence="3" type="ORF">Poli38472_009408</name>
</gene>
<protein>
    <submittedName>
        <fullName evidence="3">Uncharacterized protein</fullName>
    </submittedName>
</protein>
<keyword evidence="4" id="KW-1185">Reference proteome</keyword>
<proteinExistence type="predicted"/>
<evidence type="ECO:0000313" key="3">
    <source>
        <dbReference type="EMBL" id="TMW65241.1"/>
    </source>
</evidence>
<organism evidence="3 4">
    <name type="scientific">Pythium oligandrum</name>
    <name type="common">Mycoparasitic fungus</name>
    <dbReference type="NCBI Taxonomy" id="41045"/>
    <lineage>
        <taxon>Eukaryota</taxon>
        <taxon>Sar</taxon>
        <taxon>Stramenopiles</taxon>
        <taxon>Oomycota</taxon>
        <taxon>Peronosporomycetes</taxon>
        <taxon>Pythiales</taxon>
        <taxon>Pythiaceae</taxon>
        <taxon>Pythium</taxon>
    </lineage>
</organism>
<evidence type="ECO:0000256" key="2">
    <source>
        <dbReference type="SAM" id="Phobius"/>
    </source>
</evidence>
<evidence type="ECO:0000256" key="1">
    <source>
        <dbReference type="SAM" id="MobiDB-lite"/>
    </source>
</evidence>
<dbReference type="EMBL" id="SPLM01000038">
    <property type="protein sequence ID" value="TMW65241.1"/>
    <property type="molecule type" value="Genomic_DNA"/>
</dbReference>
<reference evidence="3" key="1">
    <citation type="submission" date="2019-03" db="EMBL/GenBank/DDBJ databases">
        <title>Long read genome sequence of the mycoparasitic Pythium oligandrum ATCC 38472 isolated from sugarbeet rhizosphere.</title>
        <authorList>
            <person name="Gaulin E."/>
        </authorList>
    </citation>
    <scope>NUCLEOTIDE SEQUENCE</scope>
    <source>
        <strain evidence="3">ATCC 38472_TT</strain>
    </source>
</reference>
<feature type="compositionally biased region" description="Polar residues" evidence="1">
    <location>
        <begin position="282"/>
        <end position="291"/>
    </location>
</feature>
<evidence type="ECO:0000313" key="4">
    <source>
        <dbReference type="Proteomes" id="UP000794436"/>
    </source>
</evidence>
<keyword evidence="2" id="KW-1133">Transmembrane helix</keyword>
<sequence length="316" mass="34348">MSQRRLDSEASAATEQIANSCGVKVNANGCAEKRRCRDCLSASLAKEGLSGCYLDAMVGQCKSLNELNLTSAVTAQIQAAGSDQSAVWSILEDQRLYSSDNRKYCSTTDQACKVCEALANLPGYYPSTSQLKTITSDRKVCYGTNGCICASFCESDMWLQTAGDRCSKSNLPAFLTPSPQTDNLHAKFVTAITITLSVAAFLIISYVIYRRRKARRILDLNGPYHQPAFISESNRLQLPGWMEWQRQLRSGYKPVGNLDSLRRSRVDTATGSEGTSILPRSPSDSETSPPLANTAYSPPPAQAAPASPETEVHAHV</sequence>
<keyword evidence="2" id="KW-0812">Transmembrane</keyword>
<comment type="caution">
    <text evidence="3">The sequence shown here is derived from an EMBL/GenBank/DDBJ whole genome shotgun (WGS) entry which is preliminary data.</text>
</comment>
<keyword evidence="2" id="KW-0472">Membrane</keyword>
<accession>A0A8K1CKE6</accession>
<dbReference type="OrthoDB" id="10508307at2759"/>
<feature type="transmembrane region" description="Helical" evidence="2">
    <location>
        <begin position="188"/>
        <end position="209"/>
    </location>
</feature>
<name>A0A8K1CKE6_PYTOL</name>